<dbReference type="AlphaFoldDB" id="A0A6A5BNE2"/>
<dbReference type="Proteomes" id="UP000444721">
    <property type="component" value="Unassembled WGS sequence"/>
</dbReference>
<gene>
    <name evidence="2" type="ORF">FDP41_001450</name>
</gene>
<sequence length="799" mass="88754">MNPTTNNYQNTTTNPQPHHHYQQNYSNHQHQPGGITTTSSNSSSGILTSSTAPLLVSHQSSHHNYPSSSSSLHYPPHHHPRGVPSVVSSAAQQPHHSTIPTITPNHHLPQNHQHPSFAIPTSSQPQQQPPQTNSNQTSPSVSQQQNGNFNTLNHNNMSNNNSAEPKLRVYNSLLKTPEGIFTMDSASLTCEPHGFKPNDRRGAPQTTHSVYVSDVLVVSCDLMSGNNHQPGIFQNCTARLVHLLGNNGGTGNTTTSSKRKKKKDGGSGALDNENDDTNAADDLGSEDEQNDDSQKKKSKKKNKKKDQDDLSEDFQATDFTQAGMLESFELLSEQPCQENMQKGKIIASLKVPRVRGRDCKTKTGQVQVIRFKGNPEMEQIIAVSDLFWIRSRTRTEMEVRKLKKQSASSSLSSNMHESNSTLQQQQVALNWPNVVKSTTASPSNDSSPNNNNSSEQLPPKKRRGNSSPVNVPSATTTTSNNITKELPSPYRVGIGHFPSSHHNMYHHHAHHSNNAVVASGHPSHFPISNVLNNTTTHYMTSHPPPHHMTTTADQHLAASSAHHSYGRPEQQQQDQYEELKQRIHYLEDKVHELEQIILRYGMSKQSHQQQPSTSPSSVTLQMPPLVPSQAHSVQSTSTAQQHQLPPHTLHEMLHTSPNVDRLFLSTPKTSSGSSSAASVGDTTTPTPTNPSSIVFKPFPIDMFSQDIPKVQTNDSKKKRQVSPVFRRLFKMWSHKTVPLVFSRYSIAQIQFSLFLTLPSLVRIQIIILHPIFYNPSLNLKKRNRNEVLIPCHAYISPFS</sequence>
<evidence type="ECO:0000313" key="3">
    <source>
        <dbReference type="Proteomes" id="UP000444721"/>
    </source>
</evidence>
<name>A0A6A5BNE2_NAEFO</name>
<feature type="compositionally biased region" description="Low complexity" evidence="1">
    <location>
        <begin position="536"/>
        <end position="551"/>
    </location>
</feature>
<accession>A0A6A5BNE2</accession>
<dbReference type="VEuPathDB" id="AmoebaDB:NF0126140"/>
<evidence type="ECO:0000313" key="2">
    <source>
        <dbReference type="EMBL" id="KAF0979533.1"/>
    </source>
</evidence>
<feature type="compositionally biased region" description="Acidic residues" evidence="1">
    <location>
        <begin position="272"/>
        <end position="291"/>
    </location>
</feature>
<feature type="region of interest" description="Disordered" evidence="1">
    <location>
        <begin position="1"/>
        <end position="163"/>
    </location>
</feature>
<feature type="region of interest" description="Disordered" evidence="1">
    <location>
        <begin position="665"/>
        <end position="692"/>
    </location>
</feature>
<feature type="compositionally biased region" description="Polar residues" evidence="1">
    <location>
        <begin position="465"/>
        <end position="483"/>
    </location>
</feature>
<feature type="compositionally biased region" description="Low complexity" evidence="1">
    <location>
        <begin position="665"/>
        <end position="686"/>
    </location>
</feature>
<feature type="compositionally biased region" description="Polar residues" evidence="1">
    <location>
        <begin position="86"/>
        <end position="103"/>
    </location>
</feature>
<feature type="region of interest" description="Disordered" evidence="1">
    <location>
        <begin position="247"/>
        <end position="312"/>
    </location>
</feature>
<feature type="compositionally biased region" description="Low complexity" evidence="1">
    <location>
        <begin position="104"/>
        <end position="140"/>
    </location>
</feature>
<dbReference type="EMBL" id="VFQX01000025">
    <property type="protein sequence ID" value="KAF0979533.1"/>
    <property type="molecule type" value="Genomic_DNA"/>
</dbReference>
<protein>
    <submittedName>
        <fullName evidence="2">Uncharacterized protein</fullName>
    </submittedName>
</protein>
<evidence type="ECO:0000256" key="1">
    <source>
        <dbReference type="SAM" id="MobiDB-lite"/>
    </source>
</evidence>
<feature type="compositionally biased region" description="Low complexity" evidence="1">
    <location>
        <begin position="1"/>
        <end position="74"/>
    </location>
</feature>
<organism evidence="2 3">
    <name type="scientific">Naegleria fowleri</name>
    <name type="common">Brain eating amoeba</name>
    <dbReference type="NCBI Taxonomy" id="5763"/>
    <lineage>
        <taxon>Eukaryota</taxon>
        <taxon>Discoba</taxon>
        <taxon>Heterolobosea</taxon>
        <taxon>Tetramitia</taxon>
        <taxon>Eutetramitia</taxon>
        <taxon>Vahlkampfiidae</taxon>
        <taxon>Naegleria</taxon>
    </lineage>
</organism>
<proteinExistence type="predicted"/>
<dbReference type="RefSeq" id="XP_044564246.1">
    <property type="nucleotide sequence ID" value="XM_044704536.1"/>
</dbReference>
<dbReference type="GeneID" id="68108668"/>
<feature type="compositionally biased region" description="Low complexity" evidence="1">
    <location>
        <begin position="441"/>
        <end position="454"/>
    </location>
</feature>
<comment type="caution">
    <text evidence="2">The sequence shown here is derived from an EMBL/GenBank/DDBJ whole genome shotgun (WGS) entry which is preliminary data.</text>
</comment>
<reference evidence="2 3" key="1">
    <citation type="journal article" date="2019" name="Sci. Rep.">
        <title>Nanopore sequencing improves the draft genome of the human pathogenic amoeba Naegleria fowleri.</title>
        <authorList>
            <person name="Liechti N."/>
            <person name="Schurch N."/>
            <person name="Bruggmann R."/>
            <person name="Wittwer M."/>
        </authorList>
    </citation>
    <scope>NUCLEOTIDE SEQUENCE [LARGE SCALE GENOMIC DNA]</scope>
    <source>
        <strain evidence="2 3">ATCC 30894</strain>
    </source>
</reference>
<dbReference type="VEuPathDB" id="AmoebaDB:NfTy_045870"/>
<dbReference type="OrthoDB" id="10643264at2759"/>
<feature type="compositionally biased region" description="Low complexity" evidence="1">
    <location>
        <begin position="148"/>
        <end position="161"/>
    </location>
</feature>
<feature type="region of interest" description="Disordered" evidence="1">
    <location>
        <begin position="436"/>
        <end position="487"/>
    </location>
</feature>
<keyword evidence="3" id="KW-1185">Reference proteome</keyword>
<feature type="region of interest" description="Disordered" evidence="1">
    <location>
        <begin position="536"/>
        <end position="576"/>
    </location>
</feature>
<dbReference type="VEuPathDB" id="AmoebaDB:FDP41_001450"/>